<dbReference type="InterPro" id="IPR000953">
    <property type="entry name" value="Chromo/chromo_shadow_dom"/>
</dbReference>
<comment type="caution">
    <text evidence="4">The sequence shown here is derived from an EMBL/GenBank/DDBJ whole genome shotgun (WGS) entry which is preliminary data.</text>
</comment>
<gene>
    <name evidence="4" type="ORF">CR513_33162</name>
</gene>
<evidence type="ECO:0000256" key="2">
    <source>
        <dbReference type="SAM" id="Phobius"/>
    </source>
</evidence>
<feature type="region of interest" description="Disordered" evidence="1">
    <location>
        <begin position="229"/>
        <end position="249"/>
    </location>
</feature>
<keyword evidence="2" id="KW-0472">Membrane</keyword>
<evidence type="ECO:0000313" key="4">
    <source>
        <dbReference type="EMBL" id="RDX85622.1"/>
    </source>
</evidence>
<feature type="transmembrane region" description="Helical" evidence="2">
    <location>
        <begin position="59"/>
        <end position="87"/>
    </location>
</feature>
<feature type="domain" description="Chromo" evidence="3">
    <location>
        <begin position="231"/>
        <end position="297"/>
    </location>
</feature>
<dbReference type="SUPFAM" id="SSF54160">
    <property type="entry name" value="Chromo domain-like"/>
    <property type="match status" value="1"/>
</dbReference>
<dbReference type="AlphaFoldDB" id="A0A371G4Z0"/>
<dbReference type="PROSITE" id="PS50013">
    <property type="entry name" value="CHROMO_2"/>
    <property type="match status" value="1"/>
</dbReference>
<feature type="non-terminal residue" evidence="4">
    <location>
        <position position="1"/>
    </location>
</feature>
<reference evidence="4" key="1">
    <citation type="submission" date="2018-05" db="EMBL/GenBank/DDBJ databases">
        <title>Draft genome of Mucuna pruriens seed.</title>
        <authorList>
            <person name="Nnadi N.E."/>
            <person name="Vos R."/>
            <person name="Hasami M.H."/>
            <person name="Devisetty U.K."/>
            <person name="Aguiy J.C."/>
        </authorList>
    </citation>
    <scope>NUCLEOTIDE SEQUENCE [LARGE SCALE GENOMIC DNA]</scope>
    <source>
        <strain evidence="4">JCA_2017</strain>
    </source>
</reference>
<keyword evidence="2" id="KW-0812">Transmembrane</keyword>
<dbReference type="InterPro" id="IPR016197">
    <property type="entry name" value="Chromo-like_dom_sf"/>
</dbReference>
<proteinExistence type="predicted"/>
<dbReference type="Proteomes" id="UP000257109">
    <property type="component" value="Unassembled WGS sequence"/>
</dbReference>
<keyword evidence="5" id="KW-1185">Reference proteome</keyword>
<dbReference type="EMBL" id="QJKJ01006745">
    <property type="protein sequence ID" value="RDX85622.1"/>
    <property type="molecule type" value="Genomic_DNA"/>
</dbReference>
<name>A0A371G4Z0_MUCPR</name>
<sequence>LWRGHAVSHKAPEDIFKGSLAFGEIIQIQTQLIEEPPKLFLLVDFSNSKFLRFRIGIKFGFFSWFNLLVNLPTVIDFIGFVIIFQIVGIAPWKTRCDISDVVLKCFPHFLPLERAFGVELGSNPLPKMVSELILDPLKSHSPYYSRTKPDIAGRGVLGKETQIPHWLEIESAKEFISGEQSSPLKLAFGVEFGSNPFSKGVTSLSSMLISGDFVSTNVYSDEDSFLTHKNSTRERSTNRNTHTRKGFSHSSGHVDVLIKWSNVPNKDNTWEYVDQIQANFLAFHFKDKVQLIKEGIDWPIPKLSLKVYFIRLAKPEATVTERLTFLGRFLENYELSFNDSKARWAKTQELYKYLLSK</sequence>
<evidence type="ECO:0000259" key="3">
    <source>
        <dbReference type="PROSITE" id="PS50013"/>
    </source>
</evidence>
<accession>A0A371G4Z0</accession>
<organism evidence="4 5">
    <name type="scientific">Mucuna pruriens</name>
    <name type="common">Velvet bean</name>
    <name type="synonym">Dolichos pruriens</name>
    <dbReference type="NCBI Taxonomy" id="157652"/>
    <lineage>
        <taxon>Eukaryota</taxon>
        <taxon>Viridiplantae</taxon>
        <taxon>Streptophyta</taxon>
        <taxon>Embryophyta</taxon>
        <taxon>Tracheophyta</taxon>
        <taxon>Spermatophyta</taxon>
        <taxon>Magnoliopsida</taxon>
        <taxon>eudicotyledons</taxon>
        <taxon>Gunneridae</taxon>
        <taxon>Pentapetalae</taxon>
        <taxon>rosids</taxon>
        <taxon>fabids</taxon>
        <taxon>Fabales</taxon>
        <taxon>Fabaceae</taxon>
        <taxon>Papilionoideae</taxon>
        <taxon>50 kb inversion clade</taxon>
        <taxon>NPAAA clade</taxon>
        <taxon>indigoferoid/millettioid clade</taxon>
        <taxon>Phaseoleae</taxon>
        <taxon>Mucuna</taxon>
    </lineage>
</organism>
<evidence type="ECO:0000256" key="1">
    <source>
        <dbReference type="SAM" id="MobiDB-lite"/>
    </source>
</evidence>
<evidence type="ECO:0000313" key="5">
    <source>
        <dbReference type="Proteomes" id="UP000257109"/>
    </source>
</evidence>
<keyword evidence="2" id="KW-1133">Transmembrane helix</keyword>
<protein>
    <recommendedName>
        <fullName evidence="3">Chromo domain-containing protein</fullName>
    </recommendedName>
</protein>